<evidence type="ECO:0000259" key="3">
    <source>
        <dbReference type="Pfam" id="PF01361"/>
    </source>
</evidence>
<protein>
    <submittedName>
        <fullName evidence="4">4-oxalocrotonate tautomerase family enzyme</fullName>
    </submittedName>
</protein>
<comment type="similarity">
    <text evidence="1">Belongs to the 4-oxalocrotonate tautomerase family.</text>
</comment>
<gene>
    <name evidence="4" type="ordered locus">Acid345_3872</name>
</gene>
<dbReference type="eggNOG" id="COG1942">
    <property type="taxonomic scope" value="Bacteria"/>
</dbReference>
<dbReference type="PANTHER" id="PTHR35530">
    <property type="entry name" value="TAUTOMERASE-RELATED"/>
    <property type="match status" value="1"/>
</dbReference>
<organism evidence="4 5">
    <name type="scientific">Koribacter versatilis (strain Ellin345)</name>
    <dbReference type="NCBI Taxonomy" id="204669"/>
    <lineage>
        <taxon>Bacteria</taxon>
        <taxon>Pseudomonadati</taxon>
        <taxon>Acidobacteriota</taxon>
        <taxon>Terriglobia</taxon>
        <taxon>Terriglobales</taxon>
        <taxon>Candidatus Korobacteraceae</taxon>
        <taxon>Candidatus Korobacter</taxon>
    </lineage>
</organism>
<name>Q1IJS8_KORVE</name>
<keyword evidence="2" id="KW-0413">Isomerase</keyword>
<dbReference type="InterPro" id="IPR004370">
    <property type="entry name" value="4-OT-like_dom"/>
</dbReference>
<dbReference type="EnsemblBacteria" id="ABF42872">
    <property type="protein sequence ID" value="ABF42872"/>
    <property type="gene ID" value="Acid345_3872"/>
</dbReference>
<feature type="domain" description="4-oxalocrotonate tautomerase-like" evidence="3">
    <location>
        <begin position="2"/>
        <end position="60"/>
    </location>
</feature>
<dbReference type="GO" id="GO:0016853">
    <property type="term" value="F:isomerase activity"/>
    <property type="evidence" value="ECO:0007669"/>
    <property type="project" value="UniProtKB-KW"/>
</dbReference>
<evidence type="ECO:0000256" key="1">
    <source>
        <dbReference type="ARBA" id="ARBA00006723"/>
    </source>
</evidence>
<evidence type="ECO:0000256" key="2">
    <source>
        <dbReference type="ARBA" id="ARBA00023235"/>
    </source>
</evidence>
<sequence>MPHIQITWIEGRTTEQKRTLVTKLTDLMVQEASAKPESVTIAFVDVPAESYASNGMLVADKRKQK</sequence>
<dbReference type="SUPFAM" id="SSF55331">
    <property type="entry name" value="Tautomerase/MIF"/>
    <property type="match status" value="1"/>
</dbReference>
<dbReference type="HOGENOM" id="CLU_148073_5_3_0"/>
<dbReference type="OrthoDB" id="5405937at2"/>
<dbReference type="Pfam" id="PF01361">
    <property type="entry name" value="Tautomerase"/>
    <property type="match status" value="1"/>
</dbReference>
<dbReference type="Proteomes" id="UP000002432">
    <property type="component" value="Chromosome"/>
</dbReference>
<accession>Q1IJS8</accession>
<proteinExistence type="inferred from homology"/>
<dbReference type="AlphaFoldDB" id="Q1IJS8"/>
<keyword evidence="5" id="KW-1185">Reference proteome</keyword>
<dbReference type="Gene3D" id="3.30.429.10">
    <property type="entry name" value="Macrophage Migration Inhibitory Factor"/>
    <property type="match status" value="1"/>
</dbReference>
<dbReference type="InterPro" id="IPR014347">
    <property type="entry name" value="Tautomerase/MIF_sf"/>
</dbReference>
<dbReference type="RefSeq" id="WP_011524671.1">
    <property type="nucleotide sequence ID" value="NC_008009.1"/>
</dbReference>
<reference evidence="4 5" key="1">
    <citation type="journal article" date="2009" name="Appl. Environ. Microbiol.">
        <title>Three genomes from the phylum Acidobacteria provide insight into the lifestyles of these microorganisms in soils.</title>
        <authorList>
            <person name="Ward N.L."/>
            <person name="Challacombe J.F."/>
            <person name="Janssen P.H."/>
            <person name="Henrissat B."/>
            <person name="Coutinho P.M."/>
            <person name="Wu M."/>
            <person name="Xie G."/>
            <person name="Haft D.H."/>
            <person name="Sait M."/>
            <person name="Badger J."/>
            <person name="Barabote R.D."/>
            <person name="Bradley B."/>
            <person name="Brettin T.S."/>
            <person name="Brinkac L.M."/>
            <person name="Bruce D."/>
            <person name="Creasy T."/>
            <person name="Daugherty S.C."/>
            <person name="Davidsen T.M."/>
            <person name="DeBoy R.T."/>
            <person name="Detter J.C."/>
            <person name="Dodson R.J."/>
            <person name="Durkin A.S."/>
            <person name="Ganapathy A."/>
            <person name="Gwinn-Giglio M."/>
            <person name="Han C.S."/>
            <person name="Khouri H."/>
            <person name="Kiss H."/>
            <person name="Kothari S.P."/>
            <person name="Madupu R."/>
            <person name="Nelson K.E."/>
            <person name="Nelson W.C."/>
            <person name="Paulsen I."/>
            <person name="Penn K."/>
            <person name="Ren Q."/>
            <person name="Rosovitz M.J."/>
            <person name="Selengut J.D."/>
            <person name="Shrivastava S."/>
            <person name="Sullivan S.A."/>
            <person name="Tapia R."/>
            <person name="Thompson L.S."/>
            <person name="Watkins K.L."/>
            <person name="Yang Q."/>
            <person name="Yu C."/>
            <person name="Zafar N."/>
            <person name="Zhou L."/>
            <person name="Kuske C.R."/>
        </authorList>
    </citation>
    <scope>NUCLEOTIDE SEQUENCE [LARGE SCALE GENOMIC DNA]</scope>
    <source>
        <strain evidence="4 5">Ellin345</strain>
    </source>
</reference>
<dbReference type="PANTHER" id="PTHR35530:SF1">
    <property type="entry name" value="2-HYDROXYMUCONATE TAUTOMERASE"/>
    <property type="match status" value="1"/>
</dbReference>
<dbReference type="KEGG" id="aba:Acid345_3872"/>
<evidence type="ECO:0000313" key="4">
    <source>
        <dbReference type="EMBL" id="ABF42872.1"/>
    </source>
</evidence>
<evidence type="ECO:0000313" key="5">
    <source>
        <dbReference type="Proteomes" id="UP000002432"/>
    </source>
</evidence>
<dbReference type="EMBL" id="CP000360">
    <property type="protein sequence ID" value="ABF42872.1"/>
    <property type="molecule type" value="Genomic_DNA"/>
</dbReference>
<dbReference type="STRING" id="204669.Acid345_3872"/>